<protein>
    <submittedName>
        <fullName evidence="2">Uma2 family endonuclease</fullName>
    </submittedName>
</protein>
<dbReference type="Proteomes" id="UP000812013">
    <property type="component" value="Unassembled WGS sequence"/>
</dbReference>
<dbReference type="GO" id="GO:0004519">
    <property type="term" value="F:endonuclease activity"/>
    <property type="evidence" value="ECO:0007669"/>
    <property type="project" value="UniProtKB-KW"/>
</dbReference>
<dbReference type="PANTHER" id="PTHR35400:SF3">
    <property type="entry name" value="SLL1072 PROTEIN"/>
    <property type="match status" value="1"/>
</dbReference>
<keyword evidence="2" id="KW-0540">Nuclease</keyword>
<comment type="caution">
    <text evidence="2">The sequence shown here is derived from an EMBL/GenBank/DDBJ whole genome shotgun (WGS) entry which is preliminary data.</text>
</comment>
<dbReference type="InterPro" id="IPR012296">
    <property type="entry name" value="Nuclease_put_TT1808"/>
</dbReference>
<dbReference type="CDD" id="cd06260">
    <property type="entry name" value="DUF820-like"/>
    <property type="match status" value="1"/>
</dbReference>
<dbReference type="Pfam" id="PF05685">
    <property type="entry name" value="Uma2"/>
    <property type="match status" value="1"/>
</dbReference>
<sequence>MLDTAPDAEQIREAAQSGTLPTVTVEDVIARRQPTPERVARFEEVARCEYELVRLELVRGQVCASTGGDGTHGTIVAWLIRQCLLQRPELGLYPGRGLETEADGLGRVRPDGVLAPKDHFAGHGEWSRPHGVLMAVEVTSRDHEAAELDRGAKRDGYAEAGIPVYLLIDRENRSAVVHAEPEDGRYRAVTEHLFGAEVMLPDPIGITLATEALKDYTE</sequence>
<name>A0ABS6Z4U9_9ACTN</name>
<dbReference type="EMBL" id="WTFF01000064">
    <property type="protein sequence ID" value="MBW5482581.1"/>
    <property type="molecule type" value="Genomic_DNA"/>
</dbReference>
<keyword evidence="3" id="KW-1185">Reference proteome</keyword>
<dbReference type="InterPro" id="IPR011335">
    <property type="entry name" value="Restrct_endonuc-II-like"/>
</dbReference>
<gene>
    <name evidence="2" type="ORF">GPJ59_11960</name>
</gene>
<proteinExistence type="predicted"/>
<dbReference type="InterPro" id="IPR008538">
    <property type="entry name" value="Uma2"/>
</dbReference>
<keyword evidence="2" id="KW-0378">Hydrolase</keyword>
<dbReference type="SUPFAM" id="SSF52980">
    <property type="entry name" value="Restriction endonuclease-like"/>
    <property type="match status" value="1"/>
</dbReference>
<organism evidence="2 3">
    <name type="scientific">Streptomyces bambusae</name>
    <dbReference type="NCBI Taxonomy" id="1550616"/>
    <lineage>
        <taxon>Bacteria</taxon>
        <taxon>Bacillati</taxon>
        <taxon>Actinomycetota</taxon>
        <taxon>Actinomycetes</taxon>
        <taxon>Kitasatosporales</taxon>
        <taxon>Streptomycetaceae</taxon>
        <taxon>Streptomyces</taxon>
    </lineage>
</organism>
<evidence type="ECO:0000259" key="1">
    <source>
        <dbReference type="Pfam" id="PF05685"/>
    </source>
</evidence>
<keyword evidence="2" id="KW-0255">Endonuclease</keyword>
<evidence type="ECO:0000313" key="2">
    <source>
        <dbReference type="EMBL" id="MBW5482581.1"/>
    </source>
</evidence>
<dbReference type="PANTHER" id="PTHR35400">
    <property type="entry name" value="SLR1083 PROTEIN"/>
    <property type="match status" value="1"/>
</dbReference>
<accession>A0ABS6Z4U9</accession>
<evidence type="ECO:0000313" key="3">
    <source>
        <dbReference type="Proteomes" id="UP000812013"/>
    </source>
</evidence>
<dbReference type="Gene3D" id="3.90.1570.10">
    <property type="entry name" value="tt1808, chain A"/>
    <property type="match status" value="1"/>
</dbReference>
<feature type="domain" description="Putative restriction endonuclease" evidence="1">
    <location>
        <begin position="45"/>
        <end position="210"/>
    </location>
</feature>
<reference evidence="2 3" key="1">
    <citation type="submission" date="2019-12" db="EMBL/GenBank/DDBJ databases">
        <title>Genome sequence of Streptomyces bambusae.</title>
        <authorList>
            <person name="Bansal K."/>
            <person name="Choksket S."/>
            <person name="Korpole S."/>
            <person name="Patil P.B."/>
        </authorList>
    </citation>
    <scope>NUCLEOTIDE SEQUENCE [LARGE SCALE GENOMIC DNA]</scope>
    <source>
        <strain evidence="2 3">SK60</strain>
    </source>
</reference>